<evidence type="ECO:0000256" key="1">
    <source>
        <dbReference type="ARBA" id="ARBA00023186"/>
    </source>
</evidence>
<organism evidence="3">
    <name type="scientific">Phaffia rhodozyma</name>
    <name type="common">Yeast</name>
    <name type="synonym">Xanthophyllomyces dendrorhous</name>
    <dbReference type="NCBI Taxonomy" id="264483"/>
    <lineage>
        <taxon>Eukaryota</taxon>
        <taxon>Fungi</taxon>
        <taxon>Dikarya</taxon>
        <taxon>Basidiomycota</taxon>
        <taxon>Agaricomycotina</taxon>
        <taxon>Tremellomycetes</taxon>
        <taxon>Cystofilobasidiales</taxon>
        <taxon>Mrakiaceae</taxon>
        <taxon>Phaffia</taxon>
    </lineage>
</organism>
<sequence length="142" mass="16027">MSAPLHLAPSARSTPSVSLADTANSFGLHDTLRHGGGRNLAGEIKEDPFKRRLNEWEQTQFNLKLQMQRNAYGLGAPLRSLMDRKIISQDAALPEFSTSQFHLDILQGTDTSLDIQHFFSRAESSNFEAQNFQSQMERKHKI</sequence>
<reference evidence="3" key="1">
    <citation type="submission" date="2014-08" db="EMBL/GenBank/DDBJ databases">
        <authorList>
            <person name="Sharma Rahul"/>
            <person name="Thines Marco"/>
        </authorList>
    </citation>
    <scope>NUCLEOTIDE SEQUENCE</scope>
</reference>
<dbReference type="GO" id="GO:0005634">
    <property type="term" value="C:nucleus"/>
    <property type="evidence" value="ECO:0007669"/>
    <property type="project" value="TreeGrafter"/>
</dbReference>
<dbReference type="PANTHER" id="PTHR12828">
    <property type="entry name" value="PROTEASOME MATURATION PROTEIN UMP1"/>
    <property type="match status" value="1"/>
</dbReference>
<dbReference type="EMBL" id="LN483157">
    <property type="protein sequence ID" value="CED83564.1"/>
    <property type="molecule type" value="Genomic_DNA"/>
</dbReference>
<dbReference type="InterPro" id="IPR008012">
    <property type="entry name" value="Ump1"/>
</dbReference>
<dbReference type="PANTHER" id="PTHR12828:SF3">
    <property type="entry name" value="PROTEASOME MATURATION PROTEIN"/>
    <property type="match status" value="1"/>
</dbReference>
<accession>A0A0F7SSG0</accession>
<name>A0A0F7SSG0_PHARH</name>
<dbReference type="AlphaFoldDB" id="A0A0F7SSG0"/>
<comment type="similarity">
    <text evidence="2">Belongs to the POMP/UMP1 family.</text>
</comment>
<keyword evidence="3" id="KW-0647">Proteasome</keyword>
<dbReference type="Pfam" id="PF05348">
    <property type="entry name" value="UMP1"/>
    <property type="match status" value="1"/>
</dbReference>
<dbReference type="GO" id="GO:0000502">
    <property type="term" value="C:proteasome complex"/>
    <property type="evidence" value="ECO:0007669"/>
    <property type="project" value="UniProtKB-KW"/>
</dbReference>
<dbReference type="GO" id="GO:0005737">
    <property type="term" value="C:cytoplasm"/>
    <property type="evidence" value="ECO:0007669"/>
    <property type="project" value="TreeGrafter"/>
</dbReference>
<dbReference type="GO" id="GO:0043248">
    <property type="term" value="P:proteasome assembly"/>
    <property type="evidence" value="ECO:0007669"/>
    <property type="project" value="InterPro"/>
</dbReference>
<protein>
    <submittedName>
        <fullName evidence="3">Proteasome maturation factor</fullName>
    </submittedName>
</protein>
<keyword evidence="1" id="KW-0143">Chaperone</keyword>
<evidence type="ECO:0000313" key="3">
    <source>
        <dbReference type="EMBL" id="CED83564.1"/>
    </source>
</evidence>
<proteinExistence type="inferred from homology"/>
<evidence type="ECO:0000256" key="2">
    <source>
        <dbReference type="ARBA" id="ARBA00043974"/>
    </source>
</evidence>